<evidence type="ECO:0000259" key="1">
    <source>
        <dbReference type="PROSITE" id="PS51186"/>
    </source>
</evidence>
<dbReference type="InterPro" id="IPR000182">
    <property type="entry name" value="GNAT_dom"/>
</dbReference>
<dbReference type="PROSITE" id="PS51186">
    <property type="entry name" value="GNAT"/>
    <property type="match status" value="1"/>
</dbReference>
<keyword evidence="2" id="KW-0808">Transferase</keyword>
<dbReference type="EMBL" id="QRGO01000001">
    <property type="protein sequence ID" value="RDV04484.1"/>
    <property type="molecule type" value="Genomic_DNA"/>
</dbReference>
<accession>A0A371BA96</accession>
<organism evidence="2 3">
    <name type="scientific">Undibacter mobilis</name>
    <dbReference type="NCBI Taxonomy" id="2292256"/>
    <lineage>
        <taxon>Bacteria</taxon>
        <taxon>Pseudomonadati</taxon>
        <taxon>Pseudomonadota</taxon>
        <taxon>Alphaproteobacteria</taxon>
        <taxon>Hyphomicrobiales</taxon>
        <taxon>Nitrobacteraceae</taxon>
        <taxon>Undibacter</taxon>
    </lineage>
</organism>
<name>A0A371BA96_9BRAD</name>
<dbReference type="AlphaFoldDB" id="A0A371BA96"/>
<dbReference type="SUPFAM" id="SSF55729">
    <property type="entry name" value="Acyl-CoA N-acyltransferases (Nat)"/>
    <property type="match status" value="1"/>
</dbReference>
<dbReference type="RefSeq" id="WP_115516511.1">
    <property type="nucleotide sequence ID" value="NZ_QRGO01000001.1"/>
</dbReference>
<keyword evidence="3" id="KW-1185">Reference proteome</keyword>
<evidence type="ECO:0000313" key="3">
    <source>
        <dbReference type="Proteomes" id="UP000263993"/>
    </source>
</evidence>
<gene>
    <name evidence="2" type="ORF">DXH78_07840</name>
</gene>
<dbReference type="Pfam" id="PF13527">
    <property type="entry name" value="Acetyltransf_9"/>
    <property type="match status" value="1"/>
</dbReference>
<protein>
    <submittedName>
        <fullName evidence="2">N-acetyltransferase</fullName>
    </submittedName>
</protein>
<dbReference type="GO" id="GO:0016747">
    <property type="term" value="F:acyltransferase activity, transferring groups other than amino-acyl groups"/>
    <property type="evidence" value="ECO:0007669"/>
    <property type="project" value="InterPro"/>
</dbReference>
<evidence type="ECO:0000313" key="2">
    <source>
        <dbReference type="EMBL" id="RDV04484.1"/>
    </source>
</evidence>
<dbReference type="InterPro" id="IPR016181">
    <property type="entry name" value="Acyl_CoA_acyltransferase"/>
</dbReference>
<feature type="domain" description="N-acetyltransferase" evidence="1">
    <location>
        <begin position="7"/>
        <end position="152"/>
    </location>
</feature>
<comment type="caution">
    <text evidence="2">The sequence shown here is derived from an EMBL/GenBank/DDBJ whole genome shotgun (WGS) entry which is preliminary data.</text>
</comment>
<sequence length="171" mass="18347">MTASASFAIRHERADDAVAIRRVLDDAFGGPAEGNLVERLRVGGDLVLALVAYENEAIIGYVAWPRLWIATPRDQYKAIALAPLAVAPAMQRRGIGSALTREGLAQLRASGESIVFVLGDPIYYGRFGFSVEAAGAYESMYAGTHLMALRLTDTAPDGGRLSYPAAFDEID</sequence>
<dbReference type="Gene3D" id="3.40.630.30">
    <property type="match status" value="1"/>
</dbReference>
<dbReference type="OrthoDB" id="9797178at2"/>
<dbReference type="Proteomes" id="UP000263993">
    <property type="component" value="Unassembled WGS sequence"/>
</dbReference>
<proteinExistence type="predicted"/>
<reference evidence="3" key="1">
    <citation type="submission" date="2018-08" db="EMBL/GenBank/DDBJ databases">
        <authorList>
            <person name="Kim S.-J."/>
            <person name="Jung G.-Y."/>
        </authorList>
    </citation>
    <scope>NUCLEOTIDE SEQUENCE [LARGE SCALE GENOMIC DNA]</scope>
    <source>
        <strain evidence="3">GY_H</strain>
    </source>
</reference>